<reference evidence="1" key="1">
    <citation type="journal article" date="2021" name="New Phytol.">
        <title>Evolutionary innovations through gain and loss of genes in the ectomycorrhizal Boletales.</title>
        <authorList>
            <person name="Wu G."/>
            <person name="Miyauchi S."/>
            <person name="Morin E."/>
            <person name="Kuo A."/>
            <person name="Drula E."/>
            <person name="Varga T."/>
            <person name="Kohler A."/>
            <person name="Feng B."/>
            <person name="Cao Y."/>
            <person name="Lipzen A."/>
            <person name="Daum C."/>
            <person name="Hundley H."/>
            <person name="Pangilinan J."/>
            <person name="Johnson J."/>
            <person name="Barry K."/>
            <person name="LaButti K."/>
            <person name="Ng V."/>
            <person name="Ahrendt S."/>
            <person name="Min B."/>
            <person name="Choi I.G."/>
            <person name="Park H."/>
            <person name="Plett J.M."/>
            <person name="Magnuson J."/>
            <person name="Spatafora J.W."/>
            <person name="Nagy L.G."/>
            <person name="Henrissat B."/>
            <person name="Grigoriev I.V."/>
            <person name="Yang Z.L."/>
            <person name="Xu J."/>
            <person name="Martin F.M."/>
        </authorList>
    </citation>
    <scope>NUCLEOTIDE SEQUENCE</scope>
    <source>
        <strain evidence="1">KUC20120723A-06</strain>
    </source>
</reference>
<accession>A0ACB8BHD1</accession>
<sequence length="301" mass="31523">MYCLHSYIPTITALLLVGSGIASAQDTAGVCLNSTGYGWATNKVGQDPCIVANDLFTANPAPCDDNGVTFPPLTATTGPASYYTGPGNTSAANPCLCNTVIYSLLSACGLCQNGTFLYWSEWTDNCAANETLYQQWPASIPSNTEIAPWAYMPLVNGFWDGPQAQGNACNITASPSPGASTTQTPSNDSTSGNHTGAIVGGVIGGLVGLAALGFLGVFFWRRRSQTIAYQTTPMHDMSDQYHDKSVASHGGRSSQANLAKVYDPSDPSTFPRSPAPRSQLTGTTVVHSNPGFGQYTGAPEL</sequence>
<dbReference type="EMBL" id="MU266417">
    <property type="protein sequence ID" value="KAH7924770.1"/>
    <property type="molecule type" value="Genomic_DNA"/>
</dbReference>
<name>A0ACB8BHD1_9AGAM</name>
<comment type="caution">
    <text evidence="1">The sequence shown here is derived from an EMBL/GenBank/DDBJ whole genome shotgun (WGS) entry which is preliminary data.</text>
</comment>
<organism evidence="1 2">
    <name type="scientific">Leucogyrophana mollusca</name>
    <dbReference type="NCBI Taxonomy" id="85980"/>
    <lineage>
        <taxon>Eukaryota</taxon>
        <taxon>Fungi</taxon>
        <taxon>Dikarya</taxon>
        <taxon>Basidiomycota</taxon>
        <taxon>Agaricomycotina</taxon>
        <taxon>Agaricomycetes</taxon>
        <taxon>Agaricomycetidae</taxon>
        <taxon>Boletales</taxon>
        <taxon>Boletales incertae sedis</taxon>
        <taxon>Leucogyrophana</taxon>
    </lineage>
</organism>
<keyword evidence="2" id="KW-1185">Reference proteome</keyword>
<protein>
    <submittedName>
        <fullName evidence="1">Uncharacterized protein</fullName>
    </submittedName>
</protein>
<dbReference type="Proteomes" id="UP000790709">
    <property type="component" value="Unassembled WGS sequence"/>
</dbReference>
<evidence type="ECO:0000313" key="1">
    <source>
        <dbReference type="EMBL" id="KAH7924770.1"/>
    </source>
</evidence>
<gene>
    <name evidence="1" type="ORF">BV22DRAFT_1163577</name>
</gene>
<proteinExistence type="predicted"/>
<evidence type="ECO:0000313" key="2">
    <source>
        <dbReference type="Proteomes" id="UP000790709"/>
    </source>
</evidence>